<evidence type="ECO:0000259" key="4">
    <source>
        <dbReference type="Pfam" id="PF05592"/>
    </source>
</evidence>
<dbReference type="Gene3D" id="2.60.120.260">
    <property type="entry name" value="Galactose-binding domain-like"/>
    <property type="match status" value="1"/>
</dbReference>
<evidence type="ECO:0000259" key="5">
    <source>
        <dbReference type="Pfam" id="PF17389"/>
    </source>
</evidence>
<evidence type="ECO:0000256" key="2">
    <source>
        <dbReference type="ARBA" id="ARBA00012652"/>
    </source>
</evidence>
<dbReference type="Proteomes" id="UP000269097">
    <property type="component" value="Chromosome"/>
</dbReference>
<dbReference type="Pfam" id="PF17389">
    <property type="entry name" value="Bac_rhamnosid6H"/>
    <property type="match status" value="1"/>
</dbReference>
<dbReference type="RefSeq" id="WP_123040987.1">
    <property type="nucleotide sequence ID" value="NZ_CP033433.1"/>
</dbReference>
<dbReference type="InterPro" id="IPR008902">
    <property type="entry name" value="Rhamnosid_concanavalin"/>
</dbReference>
<evidence type="ECO:0000313" key="8">
    <source>
        <dbReference type="Proteomes" id="UP000269097"/>
    </source>
</evidence>
<protein>
    <recommendedName>
        <fullName evidence="2">alpha-L-rhamnosidase</fullName>
        <ecNumber evidence="2">3.2.1.40</ecNumber>
    </recommendedName>
</protein>
<name>A0A3G3JXF5_9BACL</name>
<dbReference type="Gene3D" id="1.50.10.10">
    <property type="match status" value="1"/>
</dbReference>
<comment type="catalytic activity">
    <reaction evidence="1">
        <text>Hydrolysis of terminal non-reducing alpha-L-rhamnose residues in alpha-L-rhamnosides.</text>
        <dbReference type="EC" id="3.2.1.40"/>
    </reaction>
</comment>
<dbReference type="Pfam" id="PF05592">
    <property type="entry name" value="Bac_rhamnosid"/>
    <property type="match status" value="1"/>
</dbReference>
<accession>A0A3G3JXF5</accession>
<feature type="domain" description="Alpha-L-rhamnosidase C-terminal" evidence="6">
    <location>
        <begin position="557"/>
        <end position="625"/>
    </location>
</feature>
<gene>
    <name evidence="7" type="ORF">EAV92_10225</name>
</gene>
<dbReference type="InterPro" id="IPR008928">
    <property type="entry name" value="6-hairpin_glycosidase_sf"/>
</dbReference>
<sequence>MDGYPGFWCEMQWTLPSGEVRRVVTDENWEVCPVSPYESGRPYQQNRRMSASELYDGRETARTNAWLRGETEGLVSDRAVLSLIETADPAWKLVPQEMPEGREEAALRPTLCGIQRPGLQVFDAGRIISGWVRISLPGIRDAKVRIRYSEELDESGLVARFIANEPADGYYDEYDMAGDPEGETWQPDFSYKAFRFFEITGYPDWIREENVEAVWAHTPLGEEGSFECSDPLLNAMFEACMRTQKNNVLGLVTDCPHREQAQYLADSDLQAETLTGLFGGGRPVLRKVLTDFRDAMLPDGGFPFVAPGSTERPEFNIRIPEWDLHYVSLLWKVHFAYGDEGIVKDCYGTARKLTESLLSQKDAETSLLPKTAHWHISDWPYPTVDQEGPFLTVHNAKFYRALTLMTKLAPIAGCPEDASRYEAAAEMQKAAMQRHLYVPERKQWRDGMGSESFSQGTNALAALCGLMPEEDFEEAVSRLTGEWKSRTVLSLELFRLLFENGHAETAMGWLSRAEYPGWGYMIAQGAKTMWEGFEDIESHSHAWNGYPARLMADYLLGVTASEPGFGRVRISPYFSPQLRYAQGTVITVRGSVRVRWERNRQGSISLFVALPPGVEADVELPASGGSLCLHAGSHCLLMKEGEVFRQ</sequence>
<dbReference type="PANTHER" id="PTHR33307">
    <property type="entry name" value="ALPHA-RHAMNOSIDASE (EUROFUNG)"/>
    <property type="match status" value="1"/>
</dbReference>
<evidence type="ECO:0000256" key="1">
    <source>
        <dbReference type="ARBA" id="ARBA00001445"/>
    </source>
</evidence>
<dbReference type="InterPro" id="IPR012341">
    <property type="entry name" value="6hp_glycosidase-like_sf"/>
</dbReference>
<feature type="domain" description="Alpha-L-rhamnosidase six-hairpin glycosidase" evidence="5">
    <location>
        <begin position="223"/>
        <end position="553"/>
    </location>
</feature>
<keyword evidence="8" id="KW-1185">Reference proteome</keyword>
<dbReference type="KEGG" id="coh:EAV92_10225"/>
<dbReference type="GO" id="GO:0030596">
    <property type="term" value="F:alpha-L-rhamnosidase activity"/>
    <property type="evidence" value="ECO:0007669"/>
    <property type="project" value="UniProtKB-EC"/>
</dbReference>
<evidence type="ECO:0000313" key="7">
    <source>
        <dbReference type="EMBL" id="AYQ72905.1"/>
    </source>
</evidence>
<dbReference type="GO" id="GO:0005975">
    <property type="term" value="P:carbohydrate metabolic process"/>
    <property type="evidence" value="ECO:0007669"/>
    <property type="project" value="InterPro"/>
</dbReference>
<dbReference type="Gene3D" id="2.60.420.10">
    <property type="entry name" value="Maltose phosphorylase, domain 3"/>
    <property type="match status" value="1"/>
</dbReference>
<feature type="domain" description="Alpha-L-rhamnosidase concanavalin-like" evidence="4">
    <location>
        <begin position="117"/>
        <end position="216"/>
    </location>
</feature>
<organism evidence="7 8">
    <name type="scientific">Cohnella candidum</name>
    <dbReference type="NCBI Taxonomy" id="2674991"/>
    <lineage>
        <taxon>Bacteria</taxon>
        <taxon>Bacillati</taxon>
        <taxon>Bacillota</taxon>
        <taxon>Bacilli</taxon>
        <taxon>Bacillales</taxon>
        <taxon>Paenibacillaceae</taxon>
        <taxon>Cohnella</taxon>
    </lineage>
</organism>
<proteinExistence type="predicted"/>
<evidence type="ECO:0000259" key="6">
    <source>
        <dbReference type="Pfam" id="PF17390"/>
    </source>
</evidence>
<dbReference type="SUPFAM" id="SSF48208">
    <property type="entry name" value="Six-hairpin glycosidases"/>
    <property type="match status" value="1"/>
</dbReference>
<dbReference type="EMBL" id="CP033433">
    <property type="protein sequence ID" value="AYQ72905.1"/>
    <property type="molecule type" value="Genomic_DNA"/>
</dbReference>
<dbReference type="Pfam" id="PF17390">
    <property type="entry name" value="Bac_rhamnosid_C"/>
    <property type="match status" value="1"/>
</dbReference>
<dbReference type="AlphaFoldDB" id="A0A3G3JXF5"/>
<dbReference type="EC" id="3.2.1.40" evidence="2"/>
<dbReference type="InterPro" id="IPR035396">
    <property type="entry name" value="Bac_rhamnosid6H"/>
</dbReference>
<reference evidence="7 8" key="1">
    <citation type="submission" date="2018-10" db="EMBL/GenBank/DDBJ databases">
        <title>Genome Sequence of Cohnella sp.</title>
        <authorList>
            <person name="Srinivasan S."/>
            <person name="Kim M.K."/>
        </authorList>
    </citation>
    <scope>NUCLEOTIDE SEQUENCE [LARGE SCALE GENOMIC DNA]</scope>
    <source>
        <strain evidence="7 8">18JY8-7</strain>
    </source>
</reference>
<keyword evidence="3" id="KW-0378">Hydrolase</keyword>
<dbReference type="PANTHER" id="PTHR33307:SF6">
    <property type="entry name" value="ALPHA-RHAMNOSIDASE (EUROFUNG)-RELATED"/>
    <property type="match status" value="1"/>
</dbReference>
<dbReference type="InterPro" id="IPR016007">
    <property type="entry name" value="Alpha_rhamnosid"/>
</dbReference>
<evidence type="ECO:0000256" key="3">
    <source>
        <dbReference type="ARBA" id="ARBA00022801"/>
    </source>
</evidence>
<dbReference type="InterPro" id="IPR035398">
    <property type="entry name" value="Bac_rhamnosid_C"/>
</dbReference>